<dbReference type="OrthoDB" id="9791637at2"/>
<dbReference type="EMBL" id="PYGE01000009">
    <property type="protein sequence ID" value="PSL02764.1"/>
    <property type="molecule type" value="Genomic_DNA"/>
</dbReference>
<comment type="caution">
    <text evidence="3">The sequence shown here is derived from an EMBL/GenBank/DDBJ whole genome shotgun (WGS) entry which is preliminary data.</text>
</comment>
<dbReference type="InterPro" id="IPR051610">
    <property type="entry name" value="GPI/OXD"/>
</dbReference>
<evidence type="ECO:0000313" key="4">
    <source>
        <dbReference type="Proteomes" id="UP000243528"/>
    </source>
</evidence>
<dbReference type="Gene3D" id="2.60.120.10">
    <property type="entry name" value="Jelly Rolls"/>
    <property type="match status" value="1"/>
</dbReference>
<protein>
    <submittedName>
        <fullName evidence="3">Cupin domain-containing protein</fullName>
    </submittedName>
</protein>
<keyword evidence="4" id="KW-1185">Reference proteome</keyword>
<dbReference type="PANTHER" id="PTHR35848">
    <property type="entry name" value="OXALATE-BINDING PROTEIN"/>
    <property type="match status" value="1"/>
</dbReference>
<sequence length="141" mass="15215">MKLSQVDPHSRATMTFDWGAVKWFVQPGTTPGATLSFGEVVLNPGQGHDRHNHETAEEVLYVLSGAGEQMLDDQEPFTVHPGDVIHVPKGMFHATLNTGWAPMRLVAIYNPGGAEERALAQLPDFAEVPAGSVPTYVRPGG</sequence>
<proteinExistence type="predicted"/>
<dbReference type="GO" id="GO:0046872">
    <property type="term" value="F:metal ion binding"/>
    <property type="evidence" value="ECO:0007669"/>
    <property type="project" value="UniProtKB-KW"/>
</dbReference>
<evidence type="ECO:0000313" key="3">
    <source>
        <dbReference type="EMBL" id="PSL02764.1"/>
    </source>
</evidence>
<reference evidence="3 4" key="1">
    <citation type="submission" date="2018-03" db="EMBL/GenBank/DDBJ databases">
        <title>Genomic Encyclopedia of Archaeal and Bacterial Type Strains, Phase II (KMG-II): from individual species to whole genera.</title>
        <authorList>
            <person name="Goeker M."/>
        </authorList>
    </citation>
    <scope>NUCLEOTIDE SEQUENCE [LARGE SCALE GENOMIC DNA]</scope>
    <source>
        <strain evidence="3 4">DSM 45211</strain>
    </source>
</reference>
<name>A0A2P8DZY1_9ACTN</name>
<dbReference type="PANTHER" id="PTHR35848:SF6">
    <property type="entry name" value="CUPIN TYPE-2 DOMAIN-CONTAINING PROTEIN"/>
    <property type="match status" value="1"/>
</dbReference>
<dbReference type="SUPFAM" id="SSF51182">
    <property type="entry name" value="RmlC-like cupins"/>
    <property type="match status" value="1"/>
</dbReference>
<evidence type="ECO:0000256" key="1">
    <source>
        <dbReference type="ARBA" id="ARBA00022723"/>
    </source>
</evidence>
<feature type="domain" description="Cupin type-2" evidence="2">
    <location>
        <begin position="39"/>
        <end position="109"/>
    </location>
</feature>
<dbReference type="Proteomes" id="UP000243528">
    <property type="component" value="Unassembled WGS sequence"/>
</dbReference>
<dbReference type="AlphaFoldDB" id="A0A2P8DZY1"/>
<gene>
    <name evidence="3" type="ORF">CLV30_10971</name>
</gene>
<accession>A0A2P8DZY1</accession>
<evidence type="ECO:0000259" key="2">
    <source>
        <dbReference type="Pfam" id="PF07883"/>
    </source>
</evidence>
<organism evidence="3 4">
    <name type="scientific">Haloactinopolyspora alba</name>
    <dbReference type="NCBI Taxonomy" id="648780"/>
    <lineage>
        <taxon>Bacteria</taxon>
        <taxon>Bacillati</taxon>
        <taxon>Actinomycetota</taxon>
        <taxon>Actinomycetes</taxon>
        <taxon>Jiangellales</taxon>
        <taxon>Jiangellaceae</taxon>
        <taxon>Haloactinopolyspora</taxon>
    </lineage>
</organism>
<dbReference type="InterPro" id="IPR013096">
    <property type="entry name" value="Cupin_2"/>
</dbReference>
<keyword evidence="1" id="KW-0479">Metal-binding</keyword>
<dbReference type="InterPro" id="IPR014710">
    <property type="entry name" value="RmlC-like_jellyroll"/>
</dbReference>
<dbReference type="InterPro" id="IPR011051">
    <property type="entry name" value="RmlC_Cupin_sf"/>
</dbReference>
<dbReference type="Pfam" id="PF07883">
    <property type="entry name" value="Cupin_2"/>
    <property type="match status" value="1"/>
</dbReference>
<dbReference type="RefSeq" id="WP_106537769.1">
    <property type="nucleotide sequence ID" value="NZ_PYGE01000009.1"/>
</dbReference>